<name>A0A8S1PWL4_9CILI</name>
<dbReference type="OrthoDB" id="304993at2759"/>
<dbReference type="AlphaFoldDB" id="A0A8S1PWL4"/>
<feature type="compositionally biased region" description="Polar residues" evidence="1">
    <location>
        <begin position="166"/>
        <end position="176"/>
    </location>
</feature>
<dbReference type="Proteomes" id="UP000692954">
    <property type="component" value="Unassembled WGS sequence"/>
</dbReference>
<organism evidence="2 3">
    <name type="scientific">Paramecium sonneborni</name>
    <dbReference type="NCBI Taxonomy" id="65129"/>
    <lineage>
        <taxon>Eukaryota</taxon>
        <taxon>Sar</taxon>
        <taxon>Alveolata</taxon>
        <taxon>Ciliophora</taxon>
        <taxon>Intramacronucleata</taxon>
        <taxon>Oligohymenophorea</taxon>
        <taxon>Peniculida</taxon>
        <taxon>Parameciidae</taxon>
        <taxon>Paramecium</taxon>
    </lineage>
</organism>
<gene>
    <name evidence="2" type="ORF">PSON_ATCC_30995.1.T0880112</name>
</gene>
<reference evidence="2" key="1">
    <citation type="submission" date="2021-01" db="EMBL/GenBank/DDBJ databases">
        <authorList>
            <consortium name="Genoscope - CEA"/>
            <person name="William W."/>
        </authorList>
    </citation>
    <scope>NUCLEOTIDE SEQUENCE</scope>
</reference>
<protein>
    <submittedName>
        <fullName evidence="2">Uncharacterized protein</fullName>
    </submittedName>
</protein>
<keyword evidence="3" id="KW-1185">Reference proteome</keyword>
<accession>A0A8S1PWL4</accession>
<comment type="caution">
    <text evidence="2">The sequence shown here is derived from an EMBL/GenBank/DDBJ whole genome shotgun (WGS) entry which is preliminary data.</text>
</comment>
<evidence type="ECO:0000256" key="1">
    <source>
        <dbReference type="SAM" id="MobiDB-lite"/>
    </source>
</evidence>
<evidence type="ECO:0000313" key="3">
    <source>
        <dbReference type="Proteomes" id="UP000692954"/>
    </source>
</evidence>
<dbReference type="EMBL" id="CAJJDN010000088">
    <property type="protein sequence ID" value="CAD8107098.1"/>
    <property type="molecule type" value="Genomic_DNA"/>
</dbReference>
<feature type="compositionally biased region" description="Basic and acidic residues" evidence="1">
    <location>
        <begin position="193"/>
        <end position="202"/>
    </location>
</feature>
<evidence type="ECO:0000313" key="2">
    <source>
        <dbReference type="EMBL" id="CAD8107098.1"/>
    </source>
</evidence>
<proteinExistence type="predicted"/>
<sequence>MSERSLSPSDYYQLKHAKSIVINQVSFKKRRSIRYKNNHLFQLELNRCNLSCQCSNCGKSIGFQLKIQGELPLKETCYQKKKRILKKFKAIGNAIIFILIYKLEAIKKWKKKIHILKAARNLTIIRRPAVFILYILKDRNNHFIHQFQFKNSHEIFKGTPNNYSHAIHTQQTSSNPKELRPFDPSPIRSKSRPKIENSGCRHHDNKQFSEHLQAQNNKDSYIEFKRLARSKALQKTVEMLSSNSQNILLNTQNEEIILNESLNQYQQSQQQEPKKNQIQQYLEKMLKTMEQKHLVIKKDNNIKPLSIFNEEVNKSKSKLHFRSNSQLSLTNYQSQFVPYHDQIRTTTNSSSYYNNKKDCLKLIDLMKNKNKVIKIKK</sequence>
<feature type="region of interest" description="Disordered" evidence="1">
    <location>
        <begin position="166"/>
        <end position="202"/>
    </location>
</feature>